<dbReference type="Gene3D" id="3.50.50.60">
    <property type="entry name" value="FAD/NAD(P)-binding domain"/>
    <property type="match status" value="2"/>
</dbReference>
<accession>A0A3D9ZNU6</accession>
<dbReference type="RefSeq" id="WP_116069595.1">
    <property type="nucleotide sequence ID" value="NZ_BONB01000062.1"/>
</dbReference>
<dbReference type="Proteomes" id="UP000256913">
    <property type="component" value="Unassembled WGS sequence"/>
</dbReference>
<dbReference type="GO" id="GO:0016709">
    <property type="term" value="F:oxidoreductase activity, acting on paired donors, with incorporation or reduction of molecular oxygen, NAD(P)H as one donor, and incorporation of one atom of oxygen"/>
    <property type="evidence" value="ECO:0007669"/>
    <property type="project" value="UniProtKB-ARBA"/>
</dbReference>
<dbReference type="SUPFAM" id="SSF51905">
    <property type="entry name" value="FAD/NAD(P)-binding domain"/>
    <property type="match status" value="2"/>
</dbReference>
<gene>
    <name evidence="8" type="ORF">DFJ67_4310</name>
</gene>
<comment type="caution">
    <text evidence="8">The sequence shown here is derived from an EMBL/GenBank/DDBJ whole genome shotgun (WGS) entry which is preliminary data.</text>
</comment>
<dbReference type="Pfam" id="PF13738">
    <property type="entry name" value="Pyr_redox_3"/>
    <property type="match status" value="1"/>
</dbReference>
<dbReference type="InterPro" id="IPR036188">
    <property type="entry name" value="FAD/NAD-bd_sf"/>
</dbReference>
<keyword evidence="5" id="KW-0521">NADP</keyword>
<name>A0A3D9ZNU6_9ACTN</name>
<keyword evidence="3" id="KW-0285">Flavoprotein</keyword>
<dbReference type="EMBL" id="QUMQ01000001">
    <property type="protein sequence ID" value="REF98294.1"/>
    <property type="molecule type" value="Genomic_DNA"/>
</dbReference>
<evidence type="ECO:0000256" key="5">
    <source>
        <dbReference type="ARBA" id="ARBA00022857"/>
    </source>
</evidence>
<protein>
    <submittedName>
        <fullName evidence="8">Cation diffusion facilitator CzcD-associated flavoprotein CzcO</fullName>
    </submittedName>
</protein>
<dbReference type="PANTHER" id="PTHR43098">
    <property type="entry name" value="L-ORNITHINE N(5)-MONOOXYGENASE-RELATED"/>
    <property type="match status" value="1"/>
</dbReference>
<keyword evidence="9" id="KW-1185">Reference proteome</keyword>
<comment type="cofactor">
    <cofactor evidence="1">
        <name>FAD</name>
        <dbReference type="ChEBI" id="CHEBI:57692"/>
    </cofactor>
</comment>
<dbReference type="InterPro" id="IPR050775">
    <property type="entry name" value="FAD-binding_Monooxygenases"/>
</dbReference>
<evidence type="ECO:0000256" key="4">
    <source>
        <dbReference type="ARBA" id="ARBA00022827"/>
    </source>
</evidence>
<dbReference type="PRINTS" id="PR00411">
    <property type="entry name" value="PNDRDTASEI"/>
</dbReference>
<evidence type="ECO:0000313" key="9">
    <source>
        <dbReference type="Proteomes" id="UP000256913"/>
    </source>
</evidence>
<sequence>MTVDDYDVVVIGAGFAGMYAAYKARQDGLTVHGFEAGNDVGGTWYWNRYPGARCDVESVDYSFSFDDALQQEWTWSERFATQPEILSYLRHAAGRFGLYELFSFDSRVTAARYADGAWTVTTAGGRSVRGRFVVLATGSLSVPNRPAIPGADEFAGEVYFTAEWPHEPVSLDGKRVGVIGTGSSGIQTVPEVAKRAAALTVFQRTANYSIPAVSEPLPPEEFAEVKAHYAERRVRTRRGLYGSPARDPHPLHPLAISPEERNQVLEQRWTYGGVFFARSFPDQMVDADTNRVASEFVHGKIRQIVRDPRTADDLIPDDHPIGAKRICTDSGYYAVFNQEHVRLVNLRRDPIERIEPTGIRTATGLTELDVLIYATGFDAFTGAVTRMDIRGLDGAALADTWADGPITFLGLVVPGFPNLFLLNGPGSSGPLSNMVLCAEQQIDWVYQVVAATRERAATAVDVTVNDAEKWTDLVDETAQATLFTRAKSWYTGSNIEGKKERFMPYAGGMGAYVDHLTAEADAGFPTLVFESPSRQNV</sequence>
<proteinExistence type="inferred from homology"/>
<comment type="similarity">
    <text evidence="2">Belongs to the FAD-binding monooxygenase family.</text>
</comment>
<evidence type="ECO:0000256" key="2">
    <source>
        <dbReference type="ARBA" id="ARBA00010139"/>
    </source>
</evidence>
<evidence type="ECO:0000256" key="6">
    <source>
        <dbReference type="ARBA" id="ARBA00023002"/>
    </source>
</evidence>
<dbReference type="OrthoDB" id="5168853at2"/>
<evidence type="ECO:0000256" key="3">
    <source>
        <dbReference type="ARBA" id="ARBA00022630"/>
    </source>
</evidence>
<organism evidence="8 9">
    <name type="scientific">Asanoa ferruginea</name>
    <dbReference type="NCBI Taxonomy" id="53367"/>
    <lineage>
        <taxon>Bacteria</taxon>
        <taxon>Bacillati</taxon>
        <taxon>Actinomycetota</taxon>
        <taxon>Actinomycetes</taxon>
        <taxon>Micromonosporales</taxon>
        <taxon>Micromonosporaceae</taxon>
        <taxon>Asanoa</taxon>
    </lineage>
</organism>
<reference evidence="8 9" key="1">
    <citation type="submission" date="2018-08" db="EMBL/GenBank/DDBJ databases">
        <title>Sequencing the genomes of 1000 actinobacteria strains.</title>
        <authorList>
            <person name="Klenk H.-P."/>
        </authorList>
    </citation>
    <scope>NUCLEOTIDE SEQUENCE [LARGE SCALE GENOMIC DNA]</scope>
    <source>
        <strain evidence="8 9">DSM 44099</strain>
    </source>
</reference>
<evidence type="ECO:0000313" key="8">
    <source>
        <dbReference type="EMBL" id="REF98294.1"/>
    </source>
</evidence>
<dbReference type="AlphaFoldDB" id="A0A3D9ZNU6"/>
<keyword evidence="6" id="KW-0560">Oxidoreductase</keyword>
<evidence type="ECO:0000256" key="7">
    <source>
        <dbReference type="ARBA" id="ARBA00023033"/>
    </source>
</evidence>
<keyword evidence="4" id="KW-0274">FAD</keyword>
<dbReference type="PANTHER" id="PTHR43098:SF3">
    <property type="entry name" value="L-ORNITHINE N(5)-MONOOXYGENASE-RELATED"/>
    <property type="match status" value="1"/>
</dbReference>
<evidence type="ECO:0000256" key="1">
    <source>
        <dbReference type="ARBA" id="ARBA00001974"/>
    </source>
</evidence>
<keyword evidence="7" id="KW-0503">Monooxygenase</keyword>